<evidence type="ECO:0000256" key="1">
    <source>
        <dbReference type="SAM" id="MobiDB-lite"/>
    </source>
</evidence>
<name>A0A6J4T6N3_9SPHN</name>
<evidence type="ECO:0000313" key="2">
    <source>
        <dbReference type="EMBL" id="CAA9515288.1"/>
    </source>
</evidence>
<accession>A0A6J4T6N3</accession>
<sequence>CTRKNCRRLPLPPCPSSLGRSLPSVSGGTSPPENRTRRWRASCCGRWRRPGRKGRH</sequence>
<gene>
    <name evidence="2" type="ORF">AVDCRST_MAG31-1237</name>
</gene>
<feature type="non-terminal residue" evidence="2">
    <location>
        <position position="56"/>
    </location>
</feature>
<dbReference type="AlphaFoldDB" id="A0A6J4T6N3"/>
<reference evidence="2" key="1">
    <citation type="submission" date="2020-02" db="EMBL/GenBank/DDBJ databases">
        <authorList>
            <person name="Meier V. D."/>
        </authorList>
    </citation>
    <scope>NUCLEOTIDE SEQUENCE</scope>
    <source>
        <strain evidence="2">AVDCRST_MAG31</strain>
    </source>
</reference>
<protein>
    <submittedName>
        <fullName evidence="2">Uncharacterized protein</fullName>
    </submittedName>
</protein>
<proteinExistence type="predicted"/>
<feature type="compositionally biased region" description="Basic residues" evidence="1">
    <location>
        <begin position="46"/>
        <end position="56"/>
    </location>
</feature>
<feature type="non-terminal residue" evidence="2">
    <location>
        <position position="1"/>
    </location>
</feature>
<feature type="region of interest" description="Disordered" evidence="1">
    <location>
        <begin position="1"/>
        <end position="56"/>
    </location>
</feature>
<dbReference type="EMBL" id="CADCWA010000084">
    <property type="protein sequence ID" value="CAA9515288.1"/>
    <property type="molecule type" value="Genomic_DNA"/>
</dbReference>
<organism evidence="2">
    <name type="scientific">uncultured Sphingomonas sp</name>
    <dbReference type="NCBI Taxonomy" id="158754"/>
    <lineage>
        <taxon>Bacteria</taxon>
        <taxon>Pseudomonadati</taxon>
        <taxon>Pseudomonadota</taxon>
        <taxon>Alphaproteobacteria</taxon>
        <taxon>Sphingomonadales</taxon>
        <taxon>Sphingomonadaceae</taxon>
        <taxon>Sphingomonas</taxon>
        <taxon>environmental samples</taxon>
    </lineage>
</organism>